<feature type="region of interest" description="Disordered" evidence="1">
    <location>
        <begin position="56"/>
        <end position="79"/>
    </location>
</feature>
<name>A0A6J4V766_9BACT</name>
<reference evidence="2" key="1">
    <citation type="submission" date="2020-02" db="EMBL/GenBank/DDBJ databases">
        <authorList>
            <person name="Meier V. D."/>
        </authorList>
    </citation>
    <scope>NUCLEOTIDE SEQUENCE</scope>
    <source>
        <strain evidence="2">AVDCRST_MAG49</strain>
    </source>
</reference>
<evidence type="ECO:0000256" key="1">
    <source>
        <dbReference type="SAM" id="MobiDB-lite"/>
    </source>
</evidence>
<protein>
    <submittedName>
        <fullName evidence="2">Uncharacterized protein</fullName>
    </submittedName>
</protein>
<proteinExistence type="predicted"/>
<gene>
    <name evidence="2" type="ORF">AVDCRST_MAG49-3567</name>
</gene>
<accession>A0A6J4V766</accession>
<dbReference type="EMBL" id="CADCWG010000248">
    <property type="protein sequence ID" value="CAA9570597.1"/>
    <property type="molecule type" value="Genomic_DNA"/>
</dbReference>
<sequence>MGATATDHAASDQAAAGPGEPARTDTPATDPPTEAVAAALADLRQSAAALDALDLGAAEPAPFDPRWNRDPGTARGDGQ</sequence>
<dbReference type="AlphaFoldDB" id="A0A6J4V766"/>
<evidence type="ECO:0000313" key="2">
    <source>
        <dbReference type="EMBL" id="CAA9570597.1"/>
    </source>
</evidence>
<feature type="region of interest" description="Disordered" evidence="1">
    <location>
        <begin position="1"/>
        <end position="34"/>
    </location>
</feature>
<organism evidence="2">
    <name type="scientific">uncultured Thermomicrobiales bacterium</name>
    <dbReference type="NCBI Taxonomy" id="1645740"/>
    <lineage>
        <taxon>Bacteria</taxon>
        <taxon>Pseudomonadati</taxon>
        <taxon>Thermomicrobiota</taxon>
        <taxon>Thermomicrobia</taxon>
        <taxon>Thermomicrobiales</taxon>
        <taxon>environmental samples</taxon>
    </lineage>
</organism>